<dbReference type="AlphaFoldDB" id="A0A9J6GHT6"/>
<organism evidence="1 2">
    <name type="scientific">Haemaphysalis longicornis</name>
    <name type="common">Bush tick</name>
    <dbReference type="NCBI Taxonomy" id="44386"/>
    <lineage>
        <taxon>Eukaryota</taxon>
        <taxon>Metazoa</taxon>
        <taxon>Ecdysozoa</taxon>
        <taxon>Arthropoda</taxon>
        <taxon>Chelicerata</taxon>
        <taxon>Arachnida</taxon>
        <taxon>Acari</taxon>
        <taxon>Parasitiformes</taxon>
        <taxon>Ixodida</taxon>
        <taxon>Ixodoidea</taxon>
        <taxon>Ixodidae</taxon>
        <taxon>Haemaphysalinae</taxon>
        <taxon>Haemaphysalis</taxon>
    </lineage>
</organism>
<dbReference type="Proteomes" id="UP000821853">
    <property type="component" value="Chromosome 4"/>
</dbReference>
<evidence type="ECO:0000313" key="2">
    <source>
        <dbReference type="Proteomes" id="UP000821853"/>
    </source>
</evidence>
<name>A0A9J6GHT6_HAELO</name>
<keyword evidence="2" id="KW-1185">Reference proteome</keyword>
<evidence type="ECO:0000313" key="1">
    <source>
        <dbReference type="EMBL" id="KAH9373884.1"/>
    </source>
</evidence>
<protein>
    <submittedName>
        <fullName evidence="1">Uncharacterized protein</fullName>
    </submittedName>
</protein>
<dbReference type="EMBL" id="JABSTR010000006">
    <property type="protein sequence ID" value="KAH9373884.1"/>
    <property type="molecule type" value="Genomic_DNA"/>
</dbReference>
<accession>A0A9J6GHT6</accession>
<dbReference type="OrthoDB" id="6512568at2759"/>
<dbReference type="VEuPathDB" id="VectorBase:HLOH_059276"/>
<reference evidence="1 2" key="1">
    <citation type="journal article" date="2020" name="Cell">
        <title>Large-Scale Comparative Analyses of Tick Genomes Elucidate Their Genetic Diversity and Vector Capacities.</title>
        <authorList>
            <consortium name="Tick Genome and Microbiome Consortium (TIGMIC)"/>
            <person name="Jia N."/>
            <person name="Wang J."/>
            <person name="Shi W."/>
            <person name="Du L."/>
            <person name="Sun Y."/>
            <person name="Zhan W."/>
            <person name="Jiang J.F."/>
            <person name="Wang Q."/>
            <person name="Zhang B."/>
            <person name="Ji P."/>
            <person name="Bell-Sakyi L."/>
            <person name="Cui X.M."/>
            <person name="Yuan T.T."/>
            <person name="Jiang B.G."/>
            <person name="Yang W.F."/>
            <person name="Lam T.T."/>
            <person name="Chang Q.C."/>
            <person name="Ding S.J."/>
            <person name="Wang X.J."/>
            <person name="Zhu J.G."/>
            <person name="Ruan X.D."/>
            <person name="Zhao L."/>
            <person name="Wei J.T."/>
            <person name="Ye R.Z."/>
            <person name="Que T.C."/>
            <person name="Du C.H."/>
            <person name="Zhou Y.H."/>
            <person name="Cheng J.X."/>
            <person name="Dai P.F."/>
            <person name="Guo W.B."/>
            <person name="Han X.H."/>
            <person name="Huang E.J."/>
            <person name="Li L.F."/>
            <person name="Wei W."/>
            <person name="Gao Y.C."/>
            <person name="Liu J.Z."/>
            <person name="Shao H.Z."/>
            <person name="Wang X."/>
            <person name="Wang C.C."/>
            <person name="Yang T.C."/>
            <person name="Huo Q.B."/>
            <person name="Li W."/>
            <person name="Chen H.Y."/>
            <person name="Chen S.E."/>
            <person name="Zhou L.G."/>
            <person name="Ni X.B."/>
            <person name="Tian J.H."/>
            <person name="Sheng Y."/>
            <person name="Liu T."/>
            <person name="Pan Y.S."/>
            <person name="Xia L.Y."/>
            <person name="Li J."/>
            <person name="Zhao F."/>
            <person name="Cao W.C."/>
        </authorList>
    </citation>
    <scope>NUCLEOTIDE SEQUENCE [LARGE SCALE GENOMIC DNA]</scope>
    <source>
        <strain evidence="1">HaeL-2018</strain>
    </source>
</reference>
<gene>
    <name evidence="1" type="ORF">HPB48_010980</name>
</gene>
<comment type="caution">
    <text evidence="1">The sequence shown here is derived from an EMBL/GenBank/DDBJ whole genome shotgun (WGS) entry which is preliminary data.</text>
</comment>
<proteinExistence type="predicted"/>
<sequence>MLLCSRRRQNEVDLRAGDFFDCKDVFGHGWFQRGVEIFASLSMLVLLCHTQAFTLVSRDLDHWCRPPSGVNVSLAAWKNMAIPLEADGRLSQCLIYSDLTHRNNAETVSVLTEPAW</sequence>